<gene>
    <name evidence="8" type="ORF">GFD30_00935</name>
</gene>
<dbReference type="InterPro" id="IPR013324">
    <property type="entry name" value="RNA_pol_sigma_r3/r4-like"/>
</dbReference>
<accession>A0A6L5G3Z4</accession>
<dbReference type="Proteomes" id="UP000477750">
    <property type="component" value="Unassembled WGS sequence"/>
</dbReference>
<evidence type="ECO:0000256" key="5">
    <source>
        <dbReference type="ARBA" id="ARBA00023163"/>
    </source>
</evidence>
<keyword evidence="4" id="KW-0731">Sigma factor</keyword>
<comment type="caution">
    <text evidence="8">The sequence shown here is derived from an EMBL/GenBank/DDBJ whole genome shotgun (WGS) entry which is preliminary data.</text>
</comment>
<evidence type="ECO:0000256" key="4">
    <source>
        <dbReference type="ARBA" id="ARBA00023082"/>
    </source>
</evidence>
<name>A0A6L5G3Z4_9ACTN</name>
<evidence type="ECO:0000259" key="6">
    <source>
        <dbReference type="Pfam" id="PF04542"/>
    </source>
</evidence>
<dbReference type="Pfam" id="PF04542">
    <property type="entry name" value="Sigma70_r2"/>
    <property type="match status" value="1"/>
</dbReference>
<comment type="similarity">
    <text evidence="1">Belongs to the sigma-70 factor family. ECF subfamily.</text>
</comment>
<evidence type="ECO:0000256" key="2">
    <source>
        <dbReference type="ARBA" id="ARBA00011344"/>
    </source>
</evidence>
<dbReference type="InterPro" id="IPR007627">
    <property type="entry name" value="RNA_pol_sigma70_r2"/>
</dbReference>
<reference evidence="8 9" key="1">
    <citation type="submission" date="2019-10" db="EMBL/GenBank/DDBJ databases">
        <title>Glycomyces albidus sp. nov., a novel actinomycete isolated from rhizosphere soil of wheat (Triticum aestivum L.).</title>
        <authorList>
            <person name="Qian L."/>
        </authorList>
    </citation>
    <scope>NUCLEOTIDE SEQUENCE [LARGE SCALE GENOMIC DNA]</scope>
    <source>
        <strain evidence="8 9">NEAU-7082</strain>
    </source>
</reference>
<feature type="domain" description="RNA polymerase sigma-70 region 2" evidence="6">
    <location>
        <begin position="14"/>
        <end position="73"/>
    </location>
</feature>
<dbReference type="NCBIfam" id="TIGR02937">
    <property type="entry name" value="sigma70-ECF"/>
    <property type="match status" value="1"/>
</dbReference>
<dbReference type="SUPFAM" id="SSF88946">
    <property type="entry name" value="Sigma2 domain of RNA polymerase sigma factors"/>
    <property type="match status" value="1"/>
</dbReference>
<evidence type="ECO:0000259" key="7">
    <source>
        <dbReference type="Pfam" id="PF08281"/>
    </source>
</evidence>
<dbReference type="EMBL" id="WIAO01000001">
    <property type="protein sequence ID" value="MQM24148.1"/>
    <property type="molecule type" value="Genomic_DNA"/>
</dbReference>
<dbReference type="CDD" id="cd06171">
    <property type="entry name" value="Sigma70_r4"/>
    <property type="match status" value="1"/>
</dbReference>
<comment type="subunit">
    <text evidence="2">Interacts transiently with the RNA polymerase catalytic core formed by RpoA, RpoB, RpoC and RpoZ (2 alpha, 1 beta, 1 beta' and 1 omega subunit) to form the RNA polymerase holoenzyme that can initiate transcription.</text>
</comment>
<organism evidence="8 9">
    <name type="scientific">Glycomyces albidus</name>
    <dbReference type="NCBI Taxonomy" id="2656774"/>
    <lineage>
        <taxon>Bacteria</taxon>
        <taxon>Bacillati</taxon>
        <taxon>Actinomycetota</taxon>
        <taxon>Actinomycetes</taxon>
        <taxon>Glycomycetales</taxon>
        <taxon>Glycomycetaceae</taxon>
        <taxon>Glycomyces</taxon>
    </lineage>
</organism>
<keyword evidence="5" id="KW-0804">Transcription</keyword>
<feature type="domain" description="RNA polymerase sigma factor 70 region 4 type 2" evidence="7">
    <location>
        <begin position="126"/>
        <end position="177"/>
    </location>
</feature>
<evidence type="ECO:0000313" key="9">
    <source>
        <dbReference type="Proteomes" id="UP000477750"/>
    </source>
</evidence>
<dbReference type="InterPro" id="IPR013325">
    <property type="entry name" value="RNA_pol_sigma_r2"/>
</dbReference>
<dbReference type="PANTHER" id="PTHR30173:SF36">
    <property type="entry name" value="ECF RNA POLYMERASE SIGMA FACTOR SIGJ"/>
    <property type="match status" value="1"/>
</dbReference>
<dbReference type="RefSeq" id="WP_153023337.1">
    <property type="nucleotide sequence ID" value="NZ_WIAO01000001.1"/>
</dbReference>
<dbReference type="SUPFAM" id="SSF54427">
    <property type="entry name" value="NTF2-like"/>
    <property type="match status" value="1"/>
</dbReference>
<evidence type="ECO:0000313" key="8">
    <source>
        <dbReference type="EMBL" id="MQM24148.1"/>
    </source>
</evidence>
<dbReference type="SUPFAM" id="SSF88659">
    <property type="entry name" value="Sigma3 and sigma4 domains of RNA polymerase sigma factors"/>
    <property type="match status" value="1"/>
</dbReference>
<dbReference type="PANTHER" id="PTHR30173">
    <property type="entry name" value="SIGMA 19 FACTOR"/>
    <property type="match status" value="1"/>
</dbReference>
<dbReference type="InterPro" id="IPR052704">
    <property type="entry name" value="ECF_Sigma-70_Domain"/>
</dbReference>
<dbReference type="InterPro" id="IPR014284">
    <property type="entry name" value="RNA_pol_sigma-70_dom"/>
</dbReference>
<dbReference type="GO" id="GO:0006352">
    <property type="term" value="P:DNA-templated transcription initiation"/>
    <property type="evidence" value="ECO:0007669"/>
    <property type="project" value="InterPro"/>
</dbReference>
<sequence>MEPDADAGSATAVFTDHRELLFGIVYAMLGTVADTEDVLQETWLSWEARSHGAPIAHPRAYLVRVAINAAIARQAAVRRRRETYIGPWLPEPLPTGPGSTAYDRAALDGSAGDGAERAVLAESVSMALMVVLESLTPAERAVFVLADVFGYGHNEIAAMLDRTPASVRQTAHRARAHVQSRRPKHRVDPALHRQVTERFMDAVAGGDLASLIGLMAPEVVLTCDGGGLAPAAGPRPLHGAERIARLLTGRTYRRSAGLAVEFRPVNGSPSALMIRDGHLVGVLMLDLCPEDGAVTGVYAVTNPEKLTRLR</sequence>
<dbReference type="InterPro" id="IPR013249">
    <property type="entry name" value="RNA_pol_sigma70_r4_t2"/>
</dbReference>
<evidence type="ECO:0000256" key="1">
    <source>
        <dbReference type="ARBA" id="ARBA00010641"/>
    </source>
</evidence>
<dbReference type="Gene3D" id="1.10.1740.10">
    <property type="match status" value="1"/>
</dbReference>
<dbReference type="InterPro" id="IPR036388">
    <property type="entry name" value="WH-like_DNA-bd_sf"/>
</dbReference>
<dbReference type="Gene3D" id="1.10.10.10">
    <property type="entry name" value="Winged helix-like DNA-binding domain superfamily/Winged helix DNA-binding domain"/>
    <property type="match status" value="1"/>
</dbReference>
<dbReference type="InterPro" id="IPR032710">
    <property type="entry name" value="NTF2-like_dom_sf"/>
</dbReference>
<evidence type="ECO:0000256" key="3">
    <source>
        <dbReference type="ARBA" id="ARBA00023015"/>
    </source>
</evidence>
<dbReference type="GO" id="GO:0003677">
    <property type="term" value="F:DNA binding"/>
    <property type="evidence" value="ECO:0007669"/>
    <property type="project" value="InterPro"/>
</dbReference>
<dbReference type="Pfam" id="PF08281">
    <property type="entry name" value="Sigma70_r4_2"/>
    <property type="match status" value="1"/>
</dbReference>
<keyword evidence="9" id="KW-1185">Reference proteome</keyword>
<keyword evidence="3" id="KW-0805">Transcription regulation</keyword>
<proteinExistence type="inferred from homology"/>
<dbReference type="AlphaFoldDB" id="A0A6L5G3Z4"/>
<dbReference type="Gene3D" id="3.10.450.50">
    <property type="match status" value="1"/>
</dbReference>
<protein>
    <submittedName>
        <fullName evidence="8">Sigma-70 family RNA polymerase sigma factor</fullName>
    </submittedName>
</protein>
<dbReference type="GO" id="GO:0016987">
    <property type="term" value="F:sigma factor activity"/>
    <property type="evidence" value="ECO:0007669"/>
    <property type="project" value="UniProtKB-KW"/>
</dbReference>